<feature type="region of interest" description="Disordered" evidence="4">
    <location>
        <begin position="66"/>
        <end position="90"/>
    </location>
</feature>
<dbReference type="PANTHER" id="PTHR11142">
    <property type="entry name" value="PSEUDOURIDYLATE SYNTHASE"/>
    <property type="match status" value="1"/>
</dbReference>
<comment type="similarity">
    <text evidence="1">Belongs to the tRNA pseudouridine synthase TruA family.</text>
</comment>
<dbReference type="InterPro" id="IPR020094">
    <property type="entry name" value="TruA/RsuA/RluB/E/F_N"/>
</dbReference>
<dbReference type="Gene3D" id="3.30.70.580">
    <property type="entry name" value="Pseudouridine synthase I, catalytic domain, N-terminal subdomain"/>
    <property type="match status" value="1"/>
</dbReference>
<dbReference type="InterPro" id="IPR001406">
    <property type="entry name" value="PsdUridine_synth_TruA"/>
</dbReference>
<feature type="region of interest" description="Disordered" evidence="4">
    <location>
        <begin position="111"/>
        <end position="150"/>
    </location>
</feature>
<feature type="compositionally biased region" description="Polar residues" evidence="4">
    <location>
        <begin position="116"/>
        <end position="131"/>
    </location>
</feature>
<dbReference type="HAMAP" id="MF_00171">
    <property type="entry name" value="TruA"/>
    <property type="match status" value="1"/>
</dbReference>
<keyword evidence="2" id="KW-0819">tRNA processing</keyword>
<dbReference type="OrthoDB" id="25767at2759"/>
<keyword evidence="3" id="KW-0413">Isomerase</keyword>
<dbReference type="AlphaFoldDB" id="A0A6A6HKE5"/>
<dbReference type="PANTHER" id="PTHR11142:SF5">
    <property type="entry name" value="TRNA PSEUDOURIDINE(38_39) SYNTHASE"/>
    <property type="match status" value="1"/>
</dbReference>
<proteinExistence type="inferred from homology"/>
<gene>
    <name evidence="6" type="ORF">EV356DRAFT_507453</name>
</gene>
<evidence type="ECO:0000313" key="6">
    <source>
        <dbReference type="EMBL" id="KAF2238352.1"/>
    </source>
</evidence>
<evidence type="ECO:0000313" key="7">
    <source>
        <dbReference type="Proteomes" id="UP000800092"/>
    </source>
</evidence>
<evidence type="ECO:0000256" key="3">
    <source>
        <dbReference type="ARBA" id="ARBA00023235"/>
    </source>
</evidence>
<evidence type="ECO:0000256" key="2">
    <source>
        <dbReference type="ARBA" id="ARBA00022694"/>
    </source>
</evidence>
<dbReference type="Proteomes" id="UP000800092">
    <property type="component" value="Unassembled WGS sequence"/>
</dbReference>
<feature type="domain" description="Pseudouridine synthase I TruA alpha/beta" evidence="5">
    <location>
        <begin position="428"/>
        <end position="581"/>
    </location>
</feature>
<evidence type="ECO:0000259" key="5">
    <source>
        <dbReference type="Pfam" id="PF01416"/>
    </source>
</evidence>
<evidence type="ECO:0000256" key="4">
    <source>
        <dbReference type="SAM" id="MobiDB-lite"/>
    </source>
</evidence>
<dbReference type="SUPFAM" id="SSF55120">
    <property type="entry name" value="Pseudouridine synthase"/>
    <property type="match status" value="1"/>
</dbReference>
<dbReference type="InterPro" id="IPR020103">
    <property type="entry name" value="PsdUridine_synth_cat_dom_sf"/>
</dbReference>
<feature type="compositionally biased region" description="Low complexity" evidence="4">
    <location>
        <begin position="388"/>
        <end position="402"/>
    </location>
</feature>
<dbReference type="Pfam" id="PF01416">
    <property type="entry name" value="PseudoU_synth_1"/>
    <property type="match status" value="1"/>
</dbReference>
<dbReference type="GO" id="GO:0009982">
    <property type="term" value="F:pseudouridine synthase activity"/>
    <property type="evidence" value="ECO:0007669"/>
    <property type="project" value="InterPro"/>
</dbReference>
<sequence length="721" mass="79670">MSSYCSHRFARVAPRSPLSSGSVLQQPRLSWAQRLFQDPALHTQTHTQMHTHVRIRNLTTSLRSLSSVDREIRHSHPKVPPNTDMEGGQTDYSAWSHAQLRERIAELEGKLEEHNSQSLASTTAPTNSPTRPSAPPASHPKRGKSTPRVFDPSRYATRLIALKFAYLGERYNGLEHHANNKTPLTTIEEELWKALMKTKLIFPTTKDGTPLTSADADMSWWGCEFSKCGRTDKGVSAFGQVVGLRVRSSGPLHQRVPNPPPYTSDTQYPQPRKRSLEPDSPPAEPPPPAKTPTLAEKVVEMEDTAMNDAPPTHDLPLMSKPQTARHNFDPIKSELPYIEMLNRVLPSDIRILAWCPTPPPNFSARFSCKERRYRYFFTQPAFVPTPGALGLSPTATTTATSSTGGGSGGGAQQRRREGWLDIDAMREAASHLVGLHDFRNFCKMDPSKQLMNFQRRVFRAEIVALEGSQAPVSSVGKPQFRAEAEKESALGSSGGKGMETEGKAAGGGALGGPTVYAFDIHGSAFLWHQVRCITAVLFLVGQGLEKPDVVKELLDVEKIPSKPIYEMAECKPLVLWDCIFPAEGSESREDALEWVYAGDTPKPRESTKHDTWDSKNGPGGVMDDLWQSWRSRKMDEVLTGTMIDMVATQGNMGLKAGGQQSAGLRRTRVFSGGDVAKPVNPYLPILERRRMESFEVLNARYTARKGVSKADVAIAEDEANE</sequence>
<protein>
    <submittedName>
        <fullName evidence="6">Pseudouridine synthase</fullName>
    </submittedName>
</protein>
<feature type="region of interest" description="Disordered" evidence="4">
    <location>
        <begin position="249"/>
        <end position="292"/>
    </location>
</feature>
<dbReference type="EMBL" id="ML991776">
    <property type="protein sequence ID" value="KAF2238352.1"/>
    <property type="molecule type" value="Genomic_DNA"/>
</dbReference>
<dbReference type="GO" id="GO:0031119">
    <property type="term" value="P:tRNA pseudouridine synthesis"/>
    <property type="evidence" value="ECO:0007669"/>
    <property type="project" value="TreeGrafter"/>
</dbReference>
<feature type="compositionally biased region" description="Pro residues" evidence="4">
    <location>
        <begin position="279"/>
        <end position="290"/>
    </location>
</feature>
<dbReference type="InterPro" id="IPR020097">
    <property type="entry name" value="PsdUridine_synth_TruA_a/b_dom"/>
</dbReference>
<dbReference type="GO" id="GO:0003723">
    <property type="term" value="F:RNA binding"/>
    <property type="evidence" value="ECO:0007669"/>
    <property type="project" value="InterPro"/>
</dbReference>
<dbReference type="GO" id="GO:1990481">
    <property type="term" value="P:mRNA pseudouridine synthesis"/>
    <property type="evidence" value="ECO:0007669"/>
    <property type="project" value="TreeGrafter"/>
</dbReference>
<organism evidence="6 7">
    <name type="scientific">Viridothelium virens</name>
    <name type="common">Speckled blister lichen</name>
    <name type="synonym">Trypethelium virens</name>
    <dbReference type="NCBI Taxonomy" id="1048519"/>
    <lineage>
        <taxon>Eukaryota</taxon>
        <taxon>Fungi</taxon>
        <taxon>Dikarya</taxon>
        <taxon>Ascomycota</taxon>
        <taxon>Pezizomycotina</taxon>
        <taxon>Dothideomycetes</taxon>
        <taxon>Dothideomycetes incertae sedis</taxon>
        <taxon>Trypetheliales</taxon>
        <taxon>Trypetheliaceae</taxon>
        <taxon>Viridothelium</taxon>
    </lineage>
</organism>
<reference evidence="6" key="1">
    <citation type="journal article" date="2020" name="Stud. Mycol.">
        <title>101 Dothideomycetes genomes: a test case for predicting lifestyles and emergence of pathogens.</title>
        <authorList>
            <person name="Haridas S."/>
            <person name="Albert R."/>
            <person name="Binder M."/>
            <person name="Bloem J."/>
            <person name="Labutti K."/>
            <person name="Salamov A."/>
            <person name="Andreopoulos B."/>
            <person name="Baker S."/>
            <person name="Barry K."/>
            <person name="Bills G."/>
            <person name="Bluhm B."/>
            <person name="Cannon C."/>
            <person name="Castanera R."/>
            <person name="Culley D."/>
            <person name="Daum C."/>
            <person name="Ezra D."/>
            <person name="Gonzalez J."/>
            <person name="Henrissat B."/>
            <person name="Kuo A."/>
            <person name="Liang C."/>
            <person name="Lipzen A."/>
            <person name="Lutzoni F."/>
            <person name="Magnuson J."/>
            <person name="Mondo S."/>
            <person name="Nolan M."/>
            <person name="Ohm R."/>
            <person name="Pangilinan J."/>
            <person name="Park H.-J."/>
            <person name="Ramirez L."/>
            <person name="Alfaro M."/>
            <person name="Sun H."/>
            <person name="Tritt A."/>
            <person name="Yoshinaga Y."/>
            <person name="Zwiers L.-H."/>
            <person name="Turgeon B."/>
            <person name="Goodwin S."/>
            <person name="Spatafora J."/>
            <person name="Crous P."/>
            <person name="Grigoriev I."/>
        </authorList>
    </citation>
    <scope>NUCLEOTIDE SEQUENCE</scope>
    <source>
        <strain evidence="6">Tuck. ex Michener</strain>
    </source>
</reference>
<accession>A0A6A6HKE5</accession>
<dbReference type="GO" id="GO:0005634">
    <property type="term" value="C:nucleus"/>
    <property type="evidence" value="ECO:0007669"/>
    <property type="project" value="TreeGrafter"/>
</dbReference>
<evidence type="ECO:0000256" key="1">
    <source>
        <dbReference type="ARBA" id="ARBA00009375"/>
    </source>
</evidence>
<feature type="region of interest" description="Disordered" evidence="4">
    <location>
        <begin position="476"/>
        <end position="505"/>
    </location>
</feature>
<name>A0A6A6HKE5_VIRVR</name>
<feature type="region of interest" description="Disordered" evidence="4">
    <location>
        <begin position="388"/>
        <end position="414"/>
    </location>
</feature>
<dbReference type="GO" id="GO:0005737">
    <property type="term" value="C:cytoplasm"/>
    <property type="evidence" value="ECO:0007669"/>
    <property type="project" value="TreeGrafter"/>
</dbReference>
<dbReference type="InterPro" id="IPR020095">
    <property type="entry name" value="PsdUridine_synth_TruA_C"/>
</dbReference>
<dbReference type="Gene3D" id="3.30.70.660">
    <property type="entry name" value="Pseudouridine synthase I, catalytic domain, C-terminal subdomain"/>
    <property type="match status" value="1"/>
</dbReference>
<keyword evidence="7" id="KW-1185">Reference proteome</keyword>